<sequence>MRCGINDEESLQVNRLWSLYRPHCTPYLFIDATNTVLPTNKPDYVPAVFFEMVTTRNKKARDRAIAAQDPLQQPQVEEGPVLDEHGRVTSGNLSGHPLYYYLDNQSDSDNGIQDDESGKESDDDEDGDNDSDDDSDDESFYGKGRKCVIKKVVATRSSVELFREAARNLRKHSSMPGRQQLAAAQAGPQQRIADPSPNNQTRAQPGARVFTNSSPNSQATISAQQQSRHPGLSSSQTSSSRPSSLRTSHTIPLTESQSINDCDNSDGDDEADDEAHKADRSRTTALDTSLSWRSRIMQSNRSNSQAQGRGDGSTGGRRGGRGNQPGRGPRRLTDDAATPRNNLRQQAIANSMRDLPSQRPAAPSMASRSGRASANGRTDLTRGFDPIGGTNADQGLQMSNLTEP</sequence>
<feature type="compositionally biased region" description="Polar residues" evidence="1">
    <location>
        <begin position="249"/>
        <end position="260"/>
    </location>
</feature>
<organism evidence="2 3">
    <name type="scientific">Apiospora kogelbergensis</name>
    <dbReference type="NCBI Taxonomy" id="1337665"/>
    <lineage>
        <taxon>Eukaryota</taxon>
        <taxon>Fungi</taxon>
        <taxon>Dikarya</taxon>
        <taxon>Ascomycota</taxon>
        <taxon>Pezizomycotina</taxon>
        <taxon>Sordariomycetes</taxon>
        <taxon>Xylariomycetidae</taxon>
        <taxon>Amphisphaeriales</taxon>
        <taxon>Apiosporaceae</taxon>
        <taxon>Apiospora</taxon>
    </lineage>
</organism>
<feature type="compositionally biased region" description="Low complexity" evidence="1">
    <location>
        <begin position="176"/>
        <end position="191"/>
    </location>
</feature>
<dbReference type="EMBL" id="JAQQWP010000001">
    <property type="protein sequence ID" value="KAK8132341.1"/>
    <property type="molecule type" value="Genomic_DNA"/>
</dbReference>
<comment type="caution">
    <text evidence="2">The sequence shown here is derived from an EMBL/GenBank/DDBJ whole genome shotgun (WGS) entry which is preliminary data.</text>
</comment>
<gene>
    <name evidence="2" type="ORF">PG999_000514</name>
</gene>
<evidence type="ECO:0000313" key="3">
    <source>
        <dbReference type="Proteomes" id="UP001392437"/>
    </source>
</evidence>
<keyword evidence="3" id="KW-1185">Reference proteome</keyword>
<accession>A0AAW0RBT2</accession>
<dbReference type="Proteomes" id="UP001392437">
    <property type="component" value="Unassembled WGS sequence"/>
</dbReference>
<feature type="compositionally biased region" description="Polar residues" evidence="1">
    <location>
        <begin position="391"/>
        <end position="404"/>
    </location>
</feature>
<feature type="compositionally biased region" description="Polar residues" evidence="1">
    <location>
        <begin position="366"/>
        <end position="378"/>
    </location>
</feature>
<feature type="compositionally biased region" description="Polar residues" evidence="1">
    <location>
        <begin position="210"/>
        <end position="228"/>
    </location>
</feature>
<feature type="region of interest" description="Disordered" evidence="1">
    <location>
        <begin position="170"/>
        <end position="404"/>
    </location>
</feature>
<feature type="compositionally biased region" description="Low complexity" evidence="1">
    <location>
        <begin position="232"/>
        <end position="248"/>
    </location>
</feature>
<name>A0AAW0RBT2_9PEZI</name>
<proteinExistence type="predicted"/>
<reference evidence="2 3" key="1">
    <citation type="submission" date="2023-01" db="EMBL/GenBank/DDBJ databases">
        <title>Analysis of 21 Apiospora genomes using comparative genomics revels a genus with tremendous synthesis potential of carbohydrate active enzymes and secondary metabolites.</title>
        <authorList>
            <person name="Sorensen T."/>
        </authorList>
    </citation>
    <scope>NUCLEOTIDE SEQUENCE [LARGE SCALE GENOMIC DNA]</scope>
    <source>
        <strain evidence="2 3">CBS 117206</strain>
    </source>
</reference>
<dbReference type="AlphaFoldDB" id="A0AAW0RBT2"/>
<protein>
    <submittedName>
        <fullName evidence="2">Uncharacterized protein</fullName>
    </submittedName>
</protein>
<feature type="compositionally biased region" description="Gly residues" evidence="1">
    <location>
        <begin position="309"/>
        <end position="325"/>
    </location>
</feature>
<feature type="compositionally biased region" description="Acidic residues" evidence="1">
    <location>
        <begin position="263"/>
        <end position="273"/>
    </location>
</feature>
<evidence type="ECO:0000256" key="1">
    <source>
        <dbReference type="SAM" id="MobiDB-lite"/>
    </source>
</evidence>
<feature type="compositionally biased region" description="Polar residues" evidence="1">
    <location>
        <begin position="283"/>
        <end position="307"/>
    </location>
</feature>
<evidence type="ECO:0000313" key="2">
    <source>
        <dbReference type="EMBL" id="KAK8132341.1"/>
    </source>
</evidence>
<feature type="region of interest" description="Disordered" evidence="1">
    <location>
        <begin position="61"/>
        <end position="141"/>
    </location>
</feature>
<feature type="compositionally biased region" description="Polar residues" evidence="1">
    <location>
        <begin position="339"/>
        <end position="349"/>
    </location>
</feature>
<feature type="compositionally biased region" description="Acidic residues" evidence="1">
    <location>
        <begin position="112"/>
        <end position="139"/>
    </location>
</feature>